<dbReference type="InterPro" id="IPR051561">
    <property type="entry name" value="FRAS1_ECM"/>
</dbReference>
<evidence type="ECO:0000256" key="1">
    <source>
        <dbReference type="ARBA" id="ARBA00005529"/>
    </source>
</evidence>
<feature type="repeat" description="CSPG" evidence="8">
    <location>
        <begin position="1331"/>
        <end position="1420"/>
    </location>
</feature>
<keyword evidence="5" id="KW-0106">Calcium</keyword>
<feature type="signal peptide" evidence="9">
    <location>
        <begin position="1"/>
        <end position="25"/>
    </location>
</feature>
<dbReference type="GO" id="GO:0016020">
    <property type="term" value="C:membrane"/>
    <property type="evidence" value="ECO:0007669"/>
    <property type="project" value="InterPro"/>
</dbReference>
<accession>A0A9D4K552</accession>
<dbReference type="InterPro" id="IPR045658">
    <property type="entry name" value="FRAS1-rel_N"/>
</dbReference>
<evidence type="ECO:0000256" key="4">
    <source>
        <dbReference type="ARBA" id="ARBA00022737"/>
    </source>
</evidence>
<reference evidence="11" key="1">
    <citation type="journal article" date="2019" name="bioRxiv">
        <title>The Genome of the Zebra Mussel, Dreissena polymorpha: A Resource for Invasive Species Research.</title>
        <authorList>
            <person name="McCartney M.A."/>
            <person name="Auch B."/>
            <person name="Kono T."/>
            <person name="Mallez S."/>
            <person name="Zhang Y."/>
            <person name="Obille A."/>
            <person name="Becker A."/>
            <person name="Abrahante J.E."/>
            <person name="Garbe J."/>
            <person name="Badalamenti J.P."/>
            <person name="Herman A."/>
            <person name="Mangelson H."/>
            <person name="Liachko I."/>
            <person name="Sullivan S."/>
            <person name="Sone E.D."/>
            <person name="Koren S."/>
            <person name="Silverstein K.A.T."/>
            <person name="Beckman K.B."/>
            <person name="Gohl D.M."/>
        </authorList>
    </citation>
    <scope>NUCLEOTIDE SEQUENCE</scope>
    <source>
        <strain evidence="11">Duluth1</strain>
        <tissue evidence="11">Whole animal</tissue>
    </source>
</reference>
<feature type="repeat" description="CSPG" evidence="8">
    <location>
        <begin position="260"/>
        <end position="357"/>
    </location>
</feature>
<evidence type="ECO:0000256" key="9">
    <source>
        <dbReference type="SAM" id="SignalP"/>
    </source>
</evidence>
<evidence type="ECO:0000313" key="12">
    <source>
        <dbReference type="Proteomes" id="UP000828390"/>
    </source>
</evidence>
<dbReference type="PANTHER" id="PTHR45739">
    <property type="entry name" value="MATRIX PROTEIN, PUTATIVE-RELATED"/>
    <property type="match status" value="1"/>
</dbReference>
<dbReference type="SMART" id="SM00237">
    <property type="entry name" value="Calx_beta"/>
    <property type="match status" value="2"/>
</dbReference>
<dbReference type="SUPFAM" id="SSF141072">
    <property type="entry name" value="CalX-like"/>
    <property type="match status" value="2"/>
</dbReference>
<comment type="caution">
    <text evidence="11">The sequence shown here is derived from an EMBL/GenBank/DDBJ whole genome shotgun (WGS) entry which is preliminary data.</text>
</comment>
<keyword evidence="2" id="KW-0479">Metal-binding</keyword>
<organism evidence="11 12">
    <name type="scientific">Dreissena polymorpha</name>
    <name type="common">Zebra mussel</name>
    <name type="synonym">Mytilus polymorpha</name>
    <dbReference type="NCBI Taxonomy" id="45954"/>
    <lineage>
        <taxon>Eukaryota</taxon>
        <taxon>Metazoa</taxon>
        <taxon>Spiralia</taxon>
        <taxon>Lophotrochozoa</taxon>
        <taxon>Mollusca</taxon>
        <taxon>Bivalvia</taxon>
        <taxon>Autobranchia</taxon>
        <taxon>Heteroconchia</taxon>
        <taxon>Euheterodonta</taxon>
        <taxon>Imparidentia</taxon>
        <taxon>Neoheterodontei</taxon>
        <taxon>Myida</taxon>
        <taxon>Dreissenoidea</taxon>
        <taxon>Dreissenidae</taxon>
        <taxon>Dreissena</taxon>
    </lineage>
</organism>
<reference evidence="11" key="2">
    <citation type="submission" date="2020-11" db="EMBL/GenBank/DDBJ databases">
        <authorList>
            <person name="McCartney M.A."/>
            <person name="Auch B."/>
            <person name="Kono T."/>
            <person name="Mallez S."/>
            <person name="Becker A."/>
            <person name="Gohl D.M."/>
            <person name="Silverstein K.A.T."/>
            <person name="Koren S."/>
            <person name="Bechman K.B."/>
            <person name="Herman A."/>
            <person name="Abrahante J.E."/>
            <person name="Garbe J."/>
        </authorList>
    </citation>
    <scope>NUCLEOTIDE SEQUENCE</scope>
    <source>
        <strain evidence="11">Duluth1</strain>
        <tissue evidence="11">Whole animal</tissue>
    </source>
</reference>
<dbReference type="GO" id="GO:0009653">
    <property type="term" value="P:anatomical structure morphogenesis"/>
    <property type="evidence" value="ECO:0007669"/>
    <property type="project" value="TreeGrafter"/>
</dbReference>
<keyword evidence="12" id="KW-1185">Reference proteome</keyword>
<evidence type="ECO:0000256" key="7">
    <source>
        <dbReference type="ARBA" id="ARBA00023180"/>
    </source>
</evidence>
<feature type="chain" id="PRO_5038342635" description="Calx-beta domain-containing protein" evidence="9">
    <location>
        <begin position="26"/>
        <end position="1802"/>
    </location>
</feature>
<feature type="repeat" description="CSPG" evidence="8">
    <location>
        <begin position="1453"/>
        <end position="1549"/>
    </location>
</feature>
<evidence type="ECO:0000256" key="3">
    <source>
        <dbReference type="ARBA" id="ARBA00022729"/>
    </source>
</evidence>
<feature type="domain" description="Calx-beta" evidence="10">
    <location>
        <begin position="1555"/>
        <end position="1655"/>
    </location>
</feature>
<keyword evidence="6" id="KW-0130">Cell adhesion</keyword>
<keyword evidence="7" id="KW-0325">Glycoprotein</keyword>
<gene>
    <name evidence="11" type="ORF">DPMN_106530</name>
</gene>
<dbReference type="InterPro" id="IPR039005">
    <property type="entry name" value="CSPG_rpt"/>
</dbReference>
<dbReference type="EMBL" id="JAIWYP010000004">
    <property type="protein sequence ID" value="KAH3833226.1"/>
    <property type="molecule type" value="Genomic_DNA"/>
</dbReference>
<evidence type="ECO:0000256" key="5">
    <source>
        <dbReference type="ARBA" id="ARBA00022837"/>
    </source>
</evidence>
<dbReference type="GO" id="GO:0007154">
    <property type="term" value="P:cell communication"/>
    <property type="evidence" value="ECO:0007669"/>
    <property type="project" value="InterPro"/>
</dbReference>
<evidence type="ECO:0000256" key="2">
    <source>
        <dbReference type="ARBA" id="ARBA00022723"/>
    </source>
</evidence>
<name>A0A9D4K552_DREPO</name>
<feature type="repeat" description="CSPG" evidence="8">
    <location>
        <begin position="623"/>
        <end position="729"/>
    </location>
</feature>
<protein>
    <recommendedName>
        <fullName evidence="10">Calx-beta domain-containing protein</fullName>
    </recommendedName>
</protein>
<dbReference type="Pfam" id="PF16184">
    <property type="entry name" value="Cadherin_3"/>
    <property type="match status" value="10"/>
</dbReference>
<keyword evidence="3 9" id="KW-0732">Signal</keyword>
<dbReference type="InterPro" id="IPR003644">
    <property type="entry name" value="Calx_beta"/>
</dbReference>
<sequence length="1802" mass="201858">MDLITAITRVFVPLWIFTGIVQSEADVRKADVVIVNRAVSVTQGRTVWLDPSRDLRLKVRAGNNCTVRAIDNEVNLYYKPGRLSKTEFPCTFTNSEIKYTHFGSESFTEDRLHLLIRYDSSSQTTVIPLVLVIKIVQASYEIVKKKQDLTVDDGSSQPLHNAVNFMFNSSLYSCRISILPDAYGLPLYGNLLSNGLSLTNIDCQDFQKSDIRYKFTSQQNGLNFDYIALHVRIFNKNMSTIKEEYFQLTVNSYLRQANTHPHASLNAIFVMEAINKFTMTAITPDIVSGVDDHTPPGRLIFNISLPLGPGEGSIVNTDDPETPLQYFYQREVNDLKIAYKPPQSDSNINRMFQLWVTIVDSEGLSSAEIPLMIVVQPLNSLASILSIVKGLNLIEGQSKAISSPDSLEIAPGKVSDNIRIYRWEGLQHGHLTLPSGKKYFTPRDLEQGNVVYHHDNSDTYSDNIIFKMSDGSLEVTFLMPVIIFPKDDMIPTLSINTGVDVIKSGIVALTPLSLVASDRDSSSITFFLVPPFSSLGIIFMRQYECPENSSIWQFENGSFERFVSVFTQHDIMQGKIFYKQTGEHANVAFTDEIKFKLKDDAIPPNESPVYELVVRVKPVDDTAPFIYPNTLLQIEVGYNRLTELRKKNLRFTDDESNDREVKYTVTQIPEDMYTNSLFDSGKIVHCESPWKPVDQFTQGDVNQLKICYQPPSAALSINTRIINFYFNVEDKVGNKLENQKFTIVIKPLSDTVPEVINKGAVIDEKGQVVIEPDALYARDKETEKNNVKFVLQSVPSFGSLYKEGKVLSVTDSFSITDIDNKHILYKKAAVNKRYNGDKVALIVSDGIHRVPITLKINAGSVNIPTNMQAPRIIHDNPIHVVEGQKVAISQKNVRVLDDDGDLEQIFCVVKTQPLNGFFTKSANNVALGTPISAFAAEDINRGDIWYVQSIHKGVEPVTDKFGLQCSDGKNVGKDTVIDVVIEPTNDEVPKIQVKLFAVSEGMDIRIDQSVLSVTDADVPVDNLTFIIIRPPNHGRIVKQLVTGDKATNHFTVADIQEMLAIAYEHDGSETSGDSFECVLTDGVHNVSTEVPILIIPVNDEAPRLAINTGLQIDALGDKKTITNEMLKAEDIDSAVDDLIFVLRSIPEYGVLIKAVSDKEQALMYGSNFTQHDIDNQLLAYKHFGKDSKPDRIMFDVSDGLNSLVNRHFLVTIKGMGSLYPKNVNLGIELQRNGMLVLALDILKGCEVDLHEENLEFKVTKAPKYGHLEIANKAKSEVLTFSSIDLLSDQVIYVSYPDIAEMKMDSLEIEVKDSKHLFPCTYKIALNSIENSLPVLLFKTILLEDGENKLITLADLQAMDHDTSDTDIIFTITQVPQHGNILRNYSEIVTKFSQHDIKEKVISYQHDGSGTHSDSFTFTISDGTHQQFLVLGFDLPTKKPQQMNIEIIPMDNNKPRVKVNTGTTSLKMVSSESLFQFSSQSLYCKGPNTDARDLRYFITVHPMHGYLRNSVRGNSAIAIWTQNDIDEGRIQYVLYKGDNSTRDSFFFKVIDKDGHALENQPFQLQWCWVSFLDDLIRGNETQEVIEVTVLRRGYLGHTSAVTMEITEGTASLGQDLSRQFMKQVTFSAGQSERQWQVAIRDDKIFEREETVTLHLTDPQGALLRDPQVATITIHDPEDEGSVFFLETRLVAMENFTAIDIPVRRDGDLSHDLSVLCYTRNGRAQGTESDKADSSPDFVSRPQAKTSVIRFAKGENQSVCRVTVLDDSLYEEVENFHVILADATGGRIGKNSLAEIIIATDPAD</sequence>
<dbReference type="PROSITE" id="PS51854">
    <property type="entry name" value="CSPG"/>
    <property type="match status" value="7"/>
</dbReference>
<proteinExistence type="inferred from homology"/>
<dbReference type="InterPro" id="IPR038081">
    <property type="entry name" value="CalX-like_sf"/>
</dbReference>
<dbReference type="Proteomes" id="UP000828390">
    <property type="component" value="Unassembled WGS sequence"/>
</dbReference>
<dbReference type="PANTHER" id="PTHR45739:SF8">
    <property type="entry name" value="FRAS1-RELATED EXTRACELLULAR MATRIX PROTEIN 1"/>
    <property type="match status" value="1"/>
</dbReference>
<comment type="similarity">
    <text evidence="1">Belongs to the FRAS1 family.</text>
</comment>
<keyword evidence="4" id="KW-0677">Repeat</keyword>
<evidence type="ECO:0000259" key="10">
    <source>
        <dbReference type="SMART" id="SM00237"/>
    </source>
</evidence>
<feature type="repeat" description="CSPG" evidence="8">
    <location>
        <begin position="869"/>
        <end position="966"/>
    </location>
</feature>
<dbReference type="GO" id="GO:0046872">
    <property type="term" value="F:metal ion binding"/>
    <property type="evidence" value="ECO:0007669"/>
    <property type="project" value="UniProtKB-KW"/>
</dbReference>
<dbReference type="Gene3D" id="2.60.40.2030">
    <property type="match status" value="2"/>
</dbReference>
<evidence type="ECO:0000313" key="11">
    <source>
        <dbReference type="EMBL" id="KAH3833226.1"/>
    </source>
</evidence>
<feature type="domain" description="Calx-beta" evidence="10">
    <location>
        <begin position="1668"/>
        <end position="1779"/>
    </location>
</feature>
<feature type="repeat" description="CSPG" evidence="8">
    <location>
        <begin position="987"/>
        <end position="1080"/>
    </location>
</feature>
<dbReference type="Pfam" id="PF03160">
    <property type="entry name" value="Calx-beta"/>
    <property type="match status" value="1"/>
</dbReference>
<dbReference type="GO" id="GO:0007155">
    <property type="term" value="P:cell adhesion"/>
    <property type="evidence" value="ECO:0007669"/>
    <property type="project" value="UniProtKB-KW"/>
</dbReference>
<dbReference type="Pfam" id="PF19309">
    <property type="entry name" value="Frem_N"/>
    <property type="match status" value="1"/>
</dbReference>
<evidence type="ECO:0000256" key="6">
    <source>
        <dbReference type="ARBA" id="ARBA00022889"/>
    </source>
</evidence>
<feature type="repeat" description="CSPG" evidence="8">
    <location>
        <begin position="1101"/>
        <end position="1197"/>
    </location>
</feature>
<feature type="non-terminal residue" evidence="11">
    <location>
        <position position="1"/>
    </location>
</feature>
<evidence type="ECO:0000256" key="8">
    <source>
        <dbReference type="PROSITE-ProRule" id="PRU01201"/>
    </source>
</evidence>